<feature type="domain" description="CBS" evidence="2">
    <location>
        <begin position="15"/>
        <end position="70"/>
    </location>
</feature>
<dbReference type="PANTHER" id="PTHR43080">
    <property type="entry name" value="CBS DOMAIN-CONTAINING PROTEIN CBSX3, MITOCHONDRIAL"/>
    <property type="match status" value="1"/>
</dbReference>
<evidence type="ECO:0000313" key="3">
    <source>
        <dbReference type="EMBL" id="KKL26161.1"/>
    </source>
</evidence>
<reference evidence="3" key="1">
    <citation type="journal article" date="2015" name="Nature">
        <title>Complex archaea that bridge the gap between prokaryotes and eukaryotes.</title>
        <authorList>
            <person name="Spang A."/>
            <person name="Saw J.H."/>
            <person name="Jorgensen S.L."/>
            <person name="Zaremba-Niedzwiedzka K."/>
            <person name="Martijn J."/>
            <person name="Lind A.E."/>
            <person name="van Eijk R."/>
            <person name="Schleper C."/>
            <person name="Guy L."/>
            <person name="Ettema T.J."/>
        </authorList>
    </citation>
    <scope>NUCLEOTIDE SEQUENCE</scope>
</reference>
<dbReference type="Gene3D" id="3.10.580.10">
    <property type="entry name" value="CBS-domain"/>
    <property type="match status" value="1"/>
</dbReference>
<dbReference type="InterPro" id="IPR045865">
    <property type="entry name" value="ACT-like_dom_sf"/>
</dbReference>
<dbReference type="InterPro" id="IPR046342">
    <property type="entry name" value="CBS_dom_sf"/>
</dbReference>
<sequence>ELHYLLQSTKIKTIMCKQVVTTTLMTPVEEAALILSEGKIGCLPVMEGKELAGIISDCDIFRALVDISGVRHGGHRITVVVKDEPGTIREAADLVREAGFGLRSIMTSYEGVNRGKRYLMIRTQGEGNFAKLKNSLESAYKGVVIAKG</sequence>
<evidence type="ECO:0000259" key="2">
    <source>
        <dbReference type="PROSITE" id="PS51371"/>
    </source>
</evidence>
<gene>
    <name evidence="3" type="ORF">LCGC14_2398040</name>
</gene>
<dbReference type="AlphaFoldDB" id="A0A0F9E8H8"/>
<feature type="non-terminal residue" evidence="3">
    <location>
        <position position="1"/>
    </location>
</feature>
<dbReference type="SMART" id="SM00116">
    <property type="entry name" value="CBS"/>
    <property type="match status" value="1"/>
</dbReference>
<dbReference type="SUPFAM" id="SSF55021">
    <property type="entry name" value="ACT-like"/>
    <property type="match status" value="1"/>
</dbReference>
<dbReference type="PANTHER" id="PTHR43080:SF2">
    <property type="entry name" value="CBS DOMAIN-CONTAINING PROTEIN"/>
    <property type="match status" value="1"/>
</dbReference>
<dbReference type="SUPFAM" id="SSF54631">
    <property type="entry name" value="CBS-domain pair"/>
    <property type="match status" value="1"/>
</dbReference>
<evidence type="ECO:0000256" key="1">
    <source>
        <dbReference type="ARBA" id="ARBA00023122"/>
    </source>
</evidence>
<dbReference type="InterPro" id="IPR000644">
    <property type="entry name" value="CBS_dom"/>
</dbReference>
<dbReference type="Pfam" id="PF00571">
    <property type="entry name" value="CBS"/>
    <property type="match status" value="1"/>
</dbReference>
<organism evidence="3">
    <name type="scientific">marine sediment metagenome</name>
    <dbReference type="NCBI Taxonomy" id="412755"/>
    <lineage>
        <taxon>unclassified sequences</taxon>
        <taxon>metagenomes</taxon>
        <taxon>ecological metagenomes</taxon>
    </lineage>
</organism>
<dbReference type="EMBL" id="LAZR01035935">
    <property type="protein sequence ID" value="KKL26161.1"/>
    <property type="molecule type" value="Genomic_DNA"/>
</dbReference>
<comment type="caution">
    <text evidence="3">The sequence shown here is derived from an EMBL/GenBank/DDBJ whole genome shotgun (WGS) entry which is preliminary data.</text>
</comment>
<name>A0A0F9E8H8_9ZZZZ</name>
<proteinExistence type="predicted"/>
<dbReference type="PROSITE" id="PS51371">
    <property type="entry name" value="CBS"/>
    <property type="match status" value="1"/>
</dbReference>
<keyword evidence="1" id="KW-0129">CBS domain</keyword>
<accession>A0A0F9E8H8</accession>
<protein>
    <recommendedName>
        <fullName evidence="2">CBS domain-containing protein</fullName>
    </recommendedName>
</protein>
<dbReference type="InterPro" id="IPR051257">
    <property type="entry name" value="Diverse_CBS-Domain"/>
</dbReference>